<evidence type="ECO:0000313" key="2">
    <source>
        <dbReference type="Proteomes" id="UP000464416"/>
    </source>
</evidence>
<dbReference type="EMBL" id="MN844877">
    <property type="protein sequence ID" value="QHJ75348.1"/>
    <property type="molecule type" value="Genomic_DNA"/>
</dbReference>
<keyword evidence="2" id="KW-1185">Reference proteome</keyword>
<sequence>MAKAASLADLQELHSLIARSLNQRITQDMEDGLPTDAATLGAAIKFLKDNNVSADPADADDLSALRDKLKQQAEQRRAGRSNVVQLATQDLKVMEG</sequence>
<name>A0A6B9SXW4_9CAUD</name>
<dbReference type="Pfam" id="PF11123">
    <property type="entry name" value="DNA_Packaging_2"/>
    <property type="match status" value="1"/>
</dbReference>
<organism evidence="1 2">
    <name type="scientific">Sphaerotilus phage vB_SnaP-R1</name>
    <dbReference type="NCBI Taxonomy" id="2696336"/>
    <lineage>
        <taxon>Viruses</taxon>
        <taxon>Duplodnaviria</taxon>
        <taxon>Heunggongvirae</taxon>
        <taxon>Uroviricota</taxon>
        <taxon>Caudoviricetes</taxon>
        <taxon>Autographivirales</taxon>
        <taxon>Autoscriptoviridae</taxon>
        <taxon>Natansvirus</taxon>
        <taxon>Natansvirus SnaPR1</taxon>
    </lineage>
</organism>
<evidence type="ECO:0000313" key="1">
    <source>
        <dbReference type="EMBL" id="QHJ75348.1"/>
    </source>
</evidence>
<reference evidence="1 2" key="1">
    <citation type="submission" date="2019-12" db="EMBL/GenBank/DDBJ databases">
        <title>The first sequenced Sphaerotilus natans bacteriophage genome is one of a kind - characterization and potential to control this filamentous bacterium in WWTP.</title>
        <authorList>
            <person name="Ferreira R."/>
            <person name="Amado R."/>
            <person name="Padrao J."/>
            <person name="Ferreira V."/>
            <person name="Dias N.M."/>
            <person name="Melo L.D.R."/>
            <person name="Azeredo J."/>
            <person name="Santos S.B."/>
            <person name="Nicolau A."/>
        </authorList>
    </citation>
    <scope>NUCLEOTIDE SEQUENCE [LARGE SCALE GENOMIC DNA]</scope>
</reference>
<proteinExistence type="predicted"/>
<dbReference type="InterPro" id="IPR024345">
    <property type="entry name" value="DNA_matur_Phage_T7-like"/>
</dbReference>
<accession>A0A6B9SXW4</accession>
<gene>
    <name evidence="1" type="ORF">SnaR1_gp45</name>
</gene>
<protein>
    <submittedName>
        <fullName evidence="1">DNA maturase A</fullName>
    </submittedName>
</protein>
<dbReference type="Proteomes" id="UP000464416">
    <property type="component" value="Segment"/>
</dbReference>